<comment type="subcellular location">
    <subcellularLocation>
        <location evidence="2">Cytoplasm</location>
    </subcellularLocation>
    <subcellularLocation>
        <location evidence="1">Nucleus</location>
    </subcellularLocation>
</comment>
<evidence type="ECO:0000256" key="7">
    <source>
        <dbReference type="ARBA" id="ARBA00022574"/>
    </source>
</evidence>
<dbReference type="Pfam" id="PF00400">
    <property type="entry name" value="WD40"/>
    <property type="match status" value="7"/>
</dbReference>
<keyword evidence="10" id="KW-0539">Nucleus</keyword>
<dbReference type="FunFam" id="2.130.10.10:FF:000771">
    <property type="entry name" value="Elongator acetyltransferase complex subunit 2"/>
    <property type="match status" value="1"/>
</dbReference>
<dbReference type="GO" id="GO:0033588">
    <property type="term" value="C:elongator holoenzyme complex"/>
    <property type="evidence" value="ECO:0007669"/>
    <property type="project" value="InterPro"/>
</dbReference>
<feature type="repeat" description="WD" evidence="11">
    <location>
        <begin position="689"/>
        <end position="720"/>
    </location>
</feature>
<organism evidence="12 13">
    <name type="scientific">Apteryx owenii</name>
    <name type="common">Little spotted kiwi</name>
    <dbReference type="NCBI Taxonomy" id="8824"/>
    <lineage>
        <taxon>Eukaryota</taxon>
        <taxon>Metazoa</taxon>
        <taxon>Chordata</taxon>
        <taxon>Craniata</taxon>
        <taxon>Vertebrata</taxon>
        <taxon>Euteleostomi</taxon>
        <taxon>Archelosauria</taxon>
        <taxon>Archosauria</taxon>
        <taxon>Dinosauria</taxon>
        <taxon>Saurischia</taxon>
        <taxon>Theropoda</taxon>
        <taxon>Coelurosauria</taxon>
        <taxon>Aves</taxon>
        <taxon>Palaeognathae</taxon>
        <taxon>Apterygiformes</taxon>
        <taxon>Apterygidae</taxon>
        <taxon>Apteryx</taxon>
    </lineage>
</organism>
<keyword evidence="8" id="KW-0819">tRNA processing</keyword>
<evidence type="ECO:0000256" key="4">
    <source>
        <dbReference type="ARBA" id="ARBA00005881"/>
    </source>
</evidence>
<evidence type="ECO:0000256" key="10">
    <source>
        <dbReference type="ARBA" id="ARBA00023242"/>
    </source>
</evidence>
<name>A0A8B9QQL9_APTOW</name>
<reference evidence="12" key="2">
    <citation type="submission" date="2025-09" db="UniProtKB">
        <authorList>
            <consortium name="Ensembl"/>
        </authorList>
    </citation>
    <scope>IDENTIFICATION</scope>
</reference>
<dbReference type="Gene3D" id="2.130.10.10">
    <property type="entry name" value="YVTN repeat-like/Quinoprotein amine dehydrogenase"/>
    <property type="match status" value="4"/>
</dbReference>
<protein>
    <recommendedName>
        <fullName evidence="5">Elongator complex protein 2</fullName>
    </recommendedName>
</protein>
<dbReference type="PANTHER" id="PTHR44111:SF1">
    <property type="entry name" value="ELONGATOR COMPLEX PROTEIN 2"/>
    <property type="match status" value="1"/>
</dbReference>
<evidence type="ECO:0000256" key="9">
    <source>
        <dbReference type="ARBA" id="ARBA00022737"/>
    </source>
</evidence>
<evidence type="ECO:0000256" key="6">
    <source>
        <dbReference type="ARBA" id="ARBA00022490"/>
    </source>
</evidence>
<keyword evidence="7 11" id="KW-0853">WD repeat</keyword>
<evidence type="ECO:0000256" key="2">
    <source>
        <dbReference type="ARBA" id="ARBA00004496"/>
    </source>
</evidence>
<dbReference type="PROSITE" id="PS50294">
    <property type="entry name" value="WD_REPEATS_REGION"/>
    <property type="match status" value="3"/>
</dbReference>
<dbReference type="FunFam" id="2.130.10.10:FF:000679">
    <property type="entry name" value="Elongator acetyltransferase complex subunit 2"/>
    <property type="match status" value="1"/>
</dbReference>
<dbReference type="InterPro" id="IPR037289">
    <property type="entry name" value="Elp2"/>
</dbReference>
<dbReference type="InterPro" id="IPR001680">
    <property type="entry name" value="WD40_rpt"/>
</dbReference>
<dbReference type="Proteomes" id="UP000694424">
    <property type="component" value="Unplaced"/>
</dbReference>
<reference evidence="12" key="1">
    <citation type="submission" date="2025-08" db="UniProtKB">
        <authorList>
            <consortium name="Ensembl"/>
        </authorList>
    </citation>
    <scope>IDENTIFICATION</scope>
</reference>
<evidence type="ECO:0000256" key="8">
    <source>
        <dbReference type="ARBA" id="ARBA00022694"/>
    </source>
</evidence>
<accession>A0A8B9QQL9</accession>
<evidence type="ECO:0000313" key="12">
    <source>
        <dbReference type="Ensembl" id="ENSAOWP00000025120.1"/>
    </source>
</evidence>
<dbReference type="InterPro" id="IPR036322">
    <property type="entry name" value="WD40_repeat_dom_sf"/>
</dbReference>
<feature type="repeat" description="WD" evidence="11">
    <location>
        <begin position="636"/>
        <end position="668"/>
    </location>
</feature>
<keyword evidence="13" id="KW-1185">Reference proteome</keyword>
<keyword evidence="9" id="KW-0677">Repeat</keyword>
<dbReference type="AlphaFoldDB" id="A0A8B9QQL9"/>
<dbReference type="FunFam" id="2.130.10.10:FF:001681">
    <property type="entry name" value="Elongator acetyltransferase complex subunit 2"/>
    <property type="match status" value="1"/>
</dbReference>
<evidence type="ECO:0000256" key="3">
    <source>
        <dbReference type="ARBA" id="ARBA00005043"/>
    </source>
</evidence>
<dbReference type="SUPFAM" id="SSF50978">
    <property type="entry name" value="WD40 repeat-like"/>
    <property type="match status" value="3"/>
</dbReference>
<keyword evidence="6" id="KW-0963">Cytoplasm</keyword>
<dbReference type="SMART" id="SM00320">
    <property type="entry name" value="WD40"/>
    <property type="match status" value="12"/>
</dbReference>
<feature type="repeat" description="WD" evidence="11">
    <location>
        <begin position="79"/>
        <end position="116"/>
    </location>
</feature>
<comment type="similarity">
    <text evidence="4">Belongs to the WD repeat ELP2 family.</text>
</comment>
<evidence type="ECO:0000256" key="5">
    <source>
        <dbReference type="ARBA" id="ARBA00020267"/>
    </source>
</evidence>
<sequence length="862" mass="96492">MYRTGGRGRLLWRPREVNDGTARGGEKMAAPVEVCHVACCANRVGGGVVSWGQRGVLAFGSCCDVILYEPAARRVVAVFRGHTDRVNCVRWVRRRDGAVETQLISGGSDKQLILWEWNGMGTWNIQLAKSIPLKGHTEAVCAVDAVYQSDESDLNLLVASAASDSTVRIWSWQGSEVKCLQILQFGNGFVMDVCLSFLPGSNVPILACGGDDCKINLFIQQDGQFQKTLILPGHEDCIRSIEWAVCGEDLFLASCAQDCLIRIWKVCTKLKQFPETEDDSIRLKENVFTVKDTVTTYAITLESVLAGHENWVYAVHWQPSFFKDGSMQQPMRILSASMDKTVILWAPDEESGVWLEEVRVGEVGGNTLGFFDCQFSPDGSMIVAHAFHGALHLWKQTAVNKKEWTPEVMISGHFNSVEDVKWDPEGEFIISVGSDQTTRLFAPWKRKHETEVTWHEIARPQVHGYDMRCLAMIGRFQFVSGADEKVLRVFRAPKNFVENFSNITGIPMGKLRYHQSPGLPEGATVPALGLSNKAVFEGDMAIQPVEDEETFNTISNQYPEIHFQPLILTEPPPEDHLLQHTLWPEIQKLYGHGYEIFCVACNNSNTVIASACKASKKEHAAIILWSTTSWKKLQSLSFHNLTVTQLAFSPNDKLLLAVSRDRNWSLWKKQDSSESGPVFCCCAYTDKTTAVHNRIIWSCDWTPDSKYFITGSRDKKVVIWGQCDLSGTTEWNMLDSVKPCSTVLDAGDSVTAVSISHVLTPDGRYIVAVGLECGKINLHTWKQSGQEPALADWTKCVEMDNSYVWISFYCSQSHALAVKRLCWRHHEGRAGHYDQNSSKWLQLASCGADHCVKIFNVNKFAL</sequence>
<dbReference type="GO" id="GO:0005737">
    <property type="term" value="C:cytoplasm"/>
    <property type="evidence" value="ECO:0007669"/>
    <property type="project" value="UniProtKB-SubCell"/>
</dbReference>
<comment type="pathway">
    <text evidence="3">tRNA modification; 5-methoxycarbonylmethyl-2-thiouridine-tRNA biosynthesis.</text>
</comment>
<dbReference type="InterPro" id="IPR015943">
    <property type="entry name" value="WD40/YVTN_repeat-like_dom_sf"/>
</dbReference>
<dbReference type="GO" id="GO:0005634">
    <property type="term" value="C:nucleus"/>
    <property type="evidence" value="ECO:0007669"/>
    <property type="project" value="UniProtKB-SubCell"/>
</dbReference>
<dbReference type="GO" id="GO:0002098">
    <property type="term" value="P:tRNA wobble uridine modification"/>
    <property type="evidence" value="ECO:0007669"/>
    <property type="project" value="InterPro"/>
</dbReference>
<dbReference type="UniPathway" id="UPA00988"/>
<proteinExistence type="inferred from homology"/>
<evidence type="ECO:0000313" key="13">
    <source>
        <dbReference type="Proteomes" id="UP000694424"/>
    </source>
</evidence>
<dbReference type="CDD" id="cd00200">
    <property type="entry name" value="WD40"/>
    <property type="match status" value="1"/>
</dbReference>
<dbReference type="PROSITE" id="PS50082">
    <property type="entry name" value="WD_REPEATS_2"/>
    <property type="match status" value="4"/>
</dbReference>
<evidence type="ECO:0000256" key="1">
    <source>
        <dbReference type="ARBA" id="ARBA00004123"/>
    </source>
</evidence>
<dbReference type="Ensembl" id="ENSAOWT00000028484.1">
    <property type="protein sequence ID" value="ENSAOWP00000025120.1"/>
    <property type="gene ID" value="ENSAOWG00000017007.1"/>
</dbReference>
<dbReference type="PANTHER" id="PTHR44111">
    <property type="entry name" value="ELONGATOR COMPLEX PROTEIN 2"/>
    <property type="match status" value="1"/>
</dbReference>
<evidence type="ECO:0000256" key="11">
    <source>
        <dbReference type="PROSITE-ProRule" id="PRU00221"/>
    </source>
</evidence>
<feature type="repeat" description="WD" evidence="11">
    <location>
        <begin position="410"/>
        <end position="441"/>
    </location>
</feature>